<dbReference type="InterPro" id="IPR027417">
    <property type="entry name" value="P-loop_NTPase"/>
</dbReference>
<dbReference type="InterPro" id="IPR024983">
    <property type="entry name" value="CHAT_dom"/>
</dbReference>
<dbReference type="PANTHER" id="PTHR10098">
    <property type="entry name" value="RAPSYN-RELATED"/>
    <property type="match status" value="1"/>
</dbReference>
<dbReference type="Pfam" id="PF12770">
    <property type="entry name" value="CHAT"/>
    <property type="match status" value="1"/>
</dbReference>
<evidence type="ECO:0000259" key="2">
    <source>
        <dbReference type="Pfam" id="PF12770"/>
    </source>
</evidence>
<feature type="repeat" description="TPR" evidence="1">
    <location>
        <begin position="1118"/>
        <end position="1151"/>
    </location>
</feature>
<gene>
    <name evidence="3" type="ORF">SAMN05421812_115134</name>
</gene>
<sequence length="1221" mass="132696">MDVVLRLTQAAADNGQHLVTARLTGLPGYAEAAFTSQFELSITDEDRERIRWYLEDFLEYPLDPAPMIAASVEARLAEIGTSLFKLVFADEEARELWAGVRGVLHTVRVEVASDVDAAAMLPWELLRDPRTDRPVALEAGEYVRVNVQPAKRVAQPVAEDAERLRVLLVICRPGGGDDVPFRSVGALLLKNAAAGKVLDLTVLRPPTFAALSAVLEEAHRTGQPFHVVHFDGHGTYLPSSALHAGGGTAVGPIMYGLLSPAREGSHGYLLFEDPTTTSNQQLVDGPALGALLARTGVGVLVLNACRSAYAEAAERPRTDQTDDVHALVRGYGSLALEVSDAGVAGVVAMRYSVYVVTAAQFVADLYAALLAGRTLGGAVSTGRRQLAAQPNRSIAFDPRPLQDWSVPIVYETASVTLVNTKRDTARITVGRPEARVTDFGARGLPPGPEVGFFGRDETLLALDRAFDTHRIVLLHAYAGSGKTSTAAEFASWYAATGGLTNPGNGMHGPILFSSLEQRTPLVALLNQFGAVFDSALEDSGIQWLSLSDDERRDVALQVLAQIPVLWIWDNVEPVAGFPAGTPSAWTPREQLELRDFLRAAGRTSARMLLTSRRDEHDWLGDLPIRVRLPRMPMRERIQFTQALATRHGHRVTDVEDWRPLLQYSDGNPLAITVMVGQALRARYTAKAQIEEFVARLRAGEIDLADADEAQGRSRSLAASLTFGLEAAFTAQERAQLALLATFQNTVDVDALVGMGSEHNPWALSALAGLTREVGMDLLDRAAEIGLLTVIGSGYYSIHPALPWFFRQLQAVDAADDPGKDGRLRDAYSFAIGSLGHTYHSWYDEGRRTEAVNVLRVEEANLLHARALARATSGWSAAIGCMQGLRTLYAATGRDAEWARLVDEVKPDLIDPETGGPRSGLAEEWALLTEYQVAIAIGRRDWAAALRLQETLVAHTAQVAAAALATAKDRRTETDRHHIRNLAVSESTLGDILRDQQDRACVTHYERAAQLLRATGDRQGEGIIAFNLGHAHMDIPSLRDLDQAEQWYRRRLDLVDERDLVGRARATGQLGKVAYLRFRDARDSGNLDTEMLLGHLNAAAAAYLQVLELLPADAVPDLATTHHQLGIIYRSGGEYSIAWTHYQQAIRLREASGNRFFAGQTRHEVAVLLALSGRVGDALLYANTALDDYASYGAGAAEDFADLQSFIARLTAPAGPTATNAP</sequence>
<dbReference type="Proteomes" id="UP000198362">
    <property type="component" value="Unassembled WGS sequence"/>
</dbReference>
<dbReference type="InterPro" id="IPR019734">
    <property type="entry name" value="TPR_rpt"/>
</dbReference>
<dbReference type="SUPFAM" id="SSF52540">
    <property type="entry name" value="P-loop containing nucleoside triphosphate hydrolases"/>
    <property type="match status" value="1"/>
</dbReference>
<evidence type="ECO:0000256" key="1">
    <source>
        <dbReference type="PROSITE-ProRule" id="PRU00339"/>
    </source>
</evidence>
<dbReference type="AlphaFoldDB" id="A0A239P9B6"/>
<dbReference type="SUPFAM" id="SSF48452">
    <property type="entry name" value="TPR-like"/>
    <property type="match status" value="1"/>
</dbReference>
<dbReference type="EMBL" id="FZPH01000015">
    <property type="protein sequence ID" value="SNT63545.1"/>
    <property type="molecule type" value="Genomic_DNA"/>
</dbReference>
<dbReference type="PROSITE" id="PS50005">
    <property type="entry name" value="TPR"/>
    <property type="match status" value="1"/>
</dbReference>
<evidence type="ECO:0000313" key="3">
    <source>
        <dbReference type="EMBL" id="SNT63545.1"/>
    </source>
</evidence>
<dbReference type="Gene3D" id="1.25.40.10">
    <property type="entry name" value="Tetratricopeptide repeat domain"/>
    <property type="match status" value="2"/>
</dbReference>
<accession>A0A239P9B6</accession>
<feature type="domain" description="CHAT" evidence="2">
    <location>
        <begin position="118"/>
        <end position="405"/>
    </location>
</feature>
<organism evidence="3 4">
    <name type="scientific">Asanoa hainanensis</name>
    <dbReference type="NCBI Taxonomy" id="560556"/>
    <lineage>
        <taxon>Bacteria</taxon>
        <taxon>Bacillati</taxon>
        <taxon>Actinomycetota</taxon>
        <taxon>Actinomycetes</taxon>
        <taxon>Micromonosporales</taxon>
        <taxon>Micromonosporaceae</taxon>
        <taxon>Asanoa</taxon>
    </lineage>
</organism>
<dbReference type="Gene3D" id="3.40.50.300">
    <property type="entry name" value="P-loop containing nucleotide triphosphate hydrolases"/>
    <property type="match status" value="1"/>
</dbReference>
<dbReference type="PANTHER" id="PTHR10098:SF106">
    <property type="entry name" value="TETRATRICOPEPTIDE REPEAT PROTEIN 28-LIKE PROTEIN"/>
    <property type="match status" value="1"/>
</dbReference>
<evidence type="ECO:0000313" key="4">
    <source>
        <dbReference type="Proteomes" id="UP000198362"/>
    </source>
</evidence>
<proteinExistence type="predicted"/>
<keyword evidence="1" id="KW-0802">TPR repeat</keyword>
<protein>
    <submittedName>
        <fullName evidence="3">CHAT domain-containing protein</fullName>
    </submittedName>
</protein>
<name>A0A239P9B6_9ACTN</name>
<keyword evidence="4" id="KW-1185">Reference proteome</keyword>
<reference evidence="3 4" key="1">
    <citation type="submission" date="2017-06" db="EMBL/GenBank/DDBJ databases">
        <authorList>
            <person name="Kim H.J."/>
            <person name="Triplett B.A."/>
        </authorList>
    </citation>
    <scope>NUCLEOTIDE SEQUENCE [LARGE SCALE GENOMIC DNA]</scope>
    <source>
        <strain evidence="3 4">CGMCC 4.5593</strain>
    </source>
</reference>
<dbReference type="InterPro" id="IPR011990">
    <property type="entry name" value="TPR-like_helical_dom_sf"/>
</dbReference>